<dbReference type="SMART" id="SM00271">
    <property type="entry name" value="DnaJ"/>
    <property type="match status" value="1"/>
</dbReference>
<feature type="region of interest" description="Disordered" evidence="1">
    <location>
        <begin position="116"/>
        <end position="192"/>
    </location>
</feature>
<evidence type="ECO:0000256" key="1">
    <source>
        <dbReference type="SAM" id="MobiDB-lite"/>
    </source>
</evidence>
<dbReference type="PROSITE" id="PS50076">
    <property type="entry name" value="DNAJ_2"/>
    <property type="match status" value="1"/>
</dbReference>
<gene>
    <name evidence="3" type="primary">DPH4</name>
    <name evidence="3" type="ORF">N0V89_012435</name>
</gene>
<dbReference type="OrthoDB" id="445556at2759"/>
<dbReference type="CDD" id="cd06257">
    <property type="entry name" value="DnaJ"/>
    <property type="match status" value="1"/>
</dbReference>
<dbReference type="GeneID" id="80915965"/>
<dbReference type="InterPro" id="IPR001623">
    <property type="entry name" value="DnaJ_domain"/>
</dbReference>
<dbReference type="Gene3D" id="1.10.287.110">
    <property type="entry name" value="DnaJ domain"/>
    <property type="match status" value="1"/>
</dbReference>
<sequence length="192" mass="20484">MVFTQNYYTVLGISAPAALKQDALRKAYKAALLSAHPDKASASKTPNAYTVDDVREALAVLSDATTRGEFDRWLASQRQGGNSGGRDGEEEEDFVLGLELLDLSDFEAGMPPFVRMDTPSLEGSGAATPDIDFDDLKSPGPEDLAAAVEGVKLDAASTPVTEEDPQNGVSVDGLEEEEEEEEEEERDSRGGG</sequence>
<dbReference type="Proteomes" id="UP001140513">
    <property type="component" value="Unassembled WGS sequence"/>
</dbReference>
<evidence type="ECO:0000259" key="2">
    <source>
        <dbReference type="PROSITE" id="PS50076"/>
    </source>
</evidence>
<dbReference type="SUPFAM" id="SSF46565">
    <property type="entry name" value="Chaperone J-domain"/>
    <property type="match status" value="1"/>
</dbReference>
<feature type="domain" description="J" evidence="2">
    <location>
        <begin position="6"/>
        <end position="74"/>
    </location>
</feature>
<accession>A0A9W8X9K4</accession>
<dbReference type="AlphaFoldDB" id="A0A9W8X9K4"/>
<evidence type="ECO:0000313" key="3">
    <source>
        <dbReference type="EMBL" id="KAJ4344691.1"/>
    </source>
</evidence>
<comment type="caution">
    <text evidence="3">The sequence shown here is derived from an EMBL/GenBank/DDBJ whole genome shotgun (WGS) entry which is preliminary data.</text>
</comment>
<dbReference type="InterPro" id="IPR036869">
    <property type="entry name" value="J_dom_sf"/>
</dbReference>
<reference evidence="3" key="1">
    <citation type="submission" date="2022-10" db="EMBL/GenBank/DDBJ databases">
        <title>Tapping the CABI collections for fungal endophytes: first genome assemblies for Collariella, Neodidymelliopsis, Ascochyta clinopodiicola, Didymella pomorum, Didymosphaeria variabile, Neocosmospora piperis and Neocucurbitaria cava.</title>
        <authorList>
            <person name="Hill R."/>
        </authorList>
    </citation>
    <scope>NUCLEOTIDE SEQUENCE</scope>
    <source>
        <strain evidence="3">IMI 356815</strain>
    </source>
</reference>
<dbReference type="RefSeq" id="XP_056065143.1">
    <property type="nucleotide sequence ID" value="XM_056221156.1"/>
</dbReference>
<proteinExistence type="predicted"/>
<feature type="compositionally biased region" description="Acidic residues" evidence="1">
    <location>
        <begin position="173"/>
        <end position="185"/>
    </location>
</feature>
<dbReference type="Pfam" id="PF00226">
    <property type="entry name" value="DnaJ"/>
    <property type="match status" value="1"/>
</dbReference>
<dbReference type="EMBL" id="JAPEUX010000010">
    <property type="protein sequence ID" value="KAJ4344691.1"/>
    <property type="molecule type" value="Genomic_DNA"/>
</dbReference>
<evidence type="ECO:0000313" key="4">
    <source>
        <dbReference type="Proteomes" id="UP001140513"/>
    </source>
</evidence>
<keyword evidence="4" id="KW-1185">Reference proteome</keyword>
<protein>
    <submittedName>
        <fullName evidence="3">Diphthamide biosynthesis protein 4</fullName>
    </submittedName>
</protein>
<organism evidence="3 4">
    <name type="scientific">Didymosphaeria variabile</name>
    <dbReference type="NCBI Taxonomy" id="1932322"/>
    <lineage>
        <taxon>Eukaryota</taxon>
        <taxon>Fungi</taxon>
        <taxon>Dikarya</taxon>
        <taxon>Ascomycota</taxon>
        <taxon>Pezizomycotina</taxon>
        <taxon>Dothideomycetes</taxon>
        <taxon>Pleosporomycetidae</taxon>
        <taxon>Pleosporales</taxon>
        <taxon>Massarineae</taxon>
        <taxon>Didymosphaeriaceae</taxon>
        <taxon>Didymosphaeria</taxon>
    </lineage>
</organism>
<name>A0A9W8X9K4_9PLEO</name>